<keyword evidence="6" id="KW-0539">Nucleus</keyword>
<gene>
    <name evidence="9" type="ORF">BGW36DRAFT_67754</name>
</gene>
<dbReference type="PANTHER" id="PTHR47338">
    <property type="entry name" value="ZN(II)2CYS6 TRANSCRIPTION FACTOR (EUROFUNG)-RELATED"/>
    <property type="match status" value="1"/>
</dbReference>
<dbReference type="Pfam" id="PF04082">
    <property type="entry name" value="Fungal_trans"/>
    <property type="match status" value="1"/>
</dbReference>
<evidence type="ECO:0000256" key="2">
    <source>
        <dbReference type="ARBA" id="ARBA00022723"/>
    </source>
</evidence>
<keyword evidence="3" id="KW-0805">Transcription regulation</keyword>
<dbReference type="Proteomes" id="UP001201262">
    <property type="component" value="Unassembled WGS sequence"/>
</dbReference>
<dbReference type="CDD" id="cd00067">
    <property type="entry name" value="GAL4"/>
    <property type="match status" value="1"/>
</dbReference>
<evidence type="ECO:0000256" key="1">
    <source>
        <dbReference type="ARBA" id="ARBA00004123"/>
    </source>
</evidence>
<comment type="caution">
    <text evidence="9">The sequence shown here is derived from an EMBL/GenBank/DDBJ whole genome shotgun (WGS) entry which is preliminary data.</text>
</comment>
<keyword evidence="4" id="KW-0238">DNA-binding</keyword>
<dbReference type="GO" id="GO:0003677">
    <property type="term" value="F:DNA binding"/>
    <property type="evidence" value="ECO:0007669"/>
    <property type="project" value="UniProtKB-KW"/>
</dbReference>
<dbReference type="AlphaFoldDB" id="A0AAD4PVC7"/>
<dbReference type="GO" id="GO:0006351">
    <property type="term" value="P:DNA-templated transcription"/>
    <property type="evidence" value="ECO:0007669"/>
    <property type="project" value="InterPro"/>
</dbReference>
<feature type="domain" description="Zn(2)-C6 fungal-type" evidence="8">
    <location>
        <begin position="15"/>
        <end position="45"/>
    </location>
</feature>
<evidence type="ECO:0000259" key="8">
    <source>
        <dbReference type="PROSITE" id="PS50048"/>
    </source>
</evidence>
<reference evidence="9" key="1">
    <citation type="submission" date="2021-12" db="EMBL/GenBank/DDBJ databases">
        <title>Convergent genome expansion in fungi linked to evolution of root-endophyte symbiosis.</title>
        <authorList>
            <consortium name="DOE Joint Genome Institute"/>
            <person name="Ke Y.-H."/>
            <person name="Bonito G."/>
            <person name="Liao H.-L."/>
            <person name="Looney B."/>
            <person name="Rojas-Flechas A."/>
            <person name="Nash J."/>
            <person name="Hameed K."/>
            <person name="Schadt C."/>
            <person name="Martin F."/>
            <person name="Crous P.W."/>
            <person name="Miettinen O."/>
            <person name="Magnuson J.K."/>
            <person name="Labbe J."/>
            <person name="Jacobson D."/>
            <person name="Doktycz M.J."/>
            <person name="Veneault-Fourrey C."/>
            <person name="Kuo A."/>
            <person name="Mondo S."/>
            <person name="Calhoun S."/>
            <person name="Riley R."/>
            <person name="Ohm R."/>
            <person name="LaButti K."/>
            <person name="Andreopoulos B."/>
            <person name="Pangilinan J."/>
            <person name="Nolan M."/>
            <person name="Tritt A."/>
            <person name="Clum A."/>
            <person name="Lipzen A."/>
            <person name="Daum C."/>
            <person name="Barry K."/>
            <person name="Grigoriev I.V."/>
            <person name="Vilgalys R."/>
        </authorList>
    </citation>
    <scope>NUCLEOTIDE SEQUENCE</scope>
    <source>
        <strain evidence="9">PMI_201</strain>
    </source>
</reference>
<dbReference type="SMART" id="SM00066">
    <property type="entry name" value="GAL4"/>
    <property type="match status" value="1"/>
</dbReference>
<dbReference type="GO" id="GO:0005634">
    <property type="term" value="C:nucleus"/>
    <property type="evidence" value="ECO:0007669"/>
    <property type="project" value="UniProtKB-SubCell"/>
</dbReference>
<dbReference type="Pfam" id="PF00172">
    <property type="entry name" value="Zn_clus"/>
    <property type="match status" value="1"/>
</dbReference>
<evidence type="ECO:0000256" key="6">
    <source>
        <dbReference type="ARBA" id="ARBA00023242"/>
    </source>
</evidence>
<dbReference type="GeneID" id="70252798"/>
<feature type="region of interest" description="Disordered" evidence="7">
    <location>
        <begin position="94"/>
        <end position="125"/>
    </location>
</feature>
<evidence type="ECO:0000256" key="3">
    <source>
        <dbReference type="ARBA" id="ARBA00023015"/>
    </source>
</evidence>
<dbReference type="GO" id="GO:0008270">
    <property type="term" value="F:zinc ion binding"/>
    <property type="evidence" value="ECO:0007669"/>
    <property type="project" value="InterPro"/>
</dbReference>
<dbReference type="PANTHER" id="PTHR47338:SF6">
    <property type="entry name" value="ZN(II)2CYS6 TRANSCRIPTION FACTOR (EUROFUNG)"/>
    <property type="match status" value="1"/>
</dbReference>
<dbReference type="SUPFAM" id="SSF57701">
    <property type="entry name" value="Zn2/Cys6 DNA-binding domain"/>
    <property type="match status" value="1"/>
</dbReference>
<keyword evidence="2" id="KW-0479">Metal-binding</keyword>
<proteinExistence type="predicted"/>
<dbReference type="RefSeq" id="XP_046066431.1">
    <property type="nucleotide sequence ID" value="XM_046222512.1"/>
</dbReference>
<name>A0AAD4PVC7_9EURO</name>
<dbReference type="EMBL" id="JAJTJA010000014">
    <property type="protein sequence ID" value="KAH8690148.1"/>
    <property type="molecule type" value="Genomic_DNA"/>
</dbReference>
<dbReference type="Gene3D" id="4.10.240.10">
    <property type="entry name" value="Zn(2)-C6 fungal-type DNA-binding domain"/>
    <property type="match status" value="1"/>
</dbReference>
<organism evidence="9 10">
    <name type="scientific">Talaromyces proteolyticus</name>
    <dbReference type="NCBI Taxonomy" id="1131652"/>
    <lineage>
        <taxon>Eukaryota</taxon>
        <taxon>Fungi</taxon>
        <taxon>Dikarya</taxon>
        <taxon>Ascomycota</taxon>
        <taxon>Pezizomycotina</taxon>
        <taxon>Eurotiomycetes</taxon>
        <taxon>Eurotiomycetidae</taxon>
        <taxon>Eurotiales</taxon>
        <taxon>Trichocomaceae</taxon>
        <taxon>Talaromyces</taxon>
        <taxon>Talaromyces sect. Bacilispori</taxon>
    </lineage>
</organism>
<dbReference type="InterPro" id="IPR036864">
    <property type="entry name" value="Zn2-C6_fun-type_DNA-bd_sf"/>
</dbReference>
<comment type="subcellular location">
    <subcellularLocation>
        <location evidence="1">Nucleus</location>
    </subcellularLocation>
</comment>
<sequence length="704" mass="80429">MPPESSRQRLRSNHACLNCRRKKIRCPGEKPACSCCVRLNQQCSYAAAPARAVLGEQSRDKLADLEEKVNLILSGNIPIQTTRQEQILEEIKTSLSSKTGHHAPSNERRYSTNHNSSSSARFPVEEPARGVSGSKAIDLFFKYWHRQPLWCFNLDELEDQDDLPDELVWSIQALAAPFTQDPDQWQHYANNARRLIMFRVANGTVELATIESLCFLSYSFFINAEGHLGQFHLSLASQLCRSAMLDLDSSYNENDPLTERKKRLFWSLQTLEQTYGRQTGLLNVPTETWRPWFSSHQGANKHRHPPLPRDDIGCSSPNDTGIWSMTVYFGWIWSRVRAYVTDCSNNQLKEPWWHDSTYAMILSDLMEIENRTPLCHRYEQVKFYERKAEELRLNRAYWVPWLKAQFMYHAILTILNHPFLYIVASKHNPNLAIPNSFWRRSSELVLLHATWIVRLIDMVLEKQVRLVDPSICHMAAIAATVQLYFCCSADPRLKFKSNVDLTKCRRFLKSFVPLSRACEALNETLDKMMSIASGSENMNYEDWMPSKIHLNISLMWDILQFNCNNNLSSQETLTSNLLHSSLTPLPSDREEEMDDDCSTLEIIATTSPEVTVDTADGGQAVPMSFYRASVPSAASGNTPTTTGTKSSQQEKLVAPPENFMFNSSTPWLWADPTQFEDMENMSYVDFQTIPGSAGGSAWWDLGNL</sequence>
<feature type="compositionally biased region" description="Polar residues" evidence="7">
    <location>
        <begin position="632"/>
        <end position="650"/>
    </location>
</feature>
<accession>A0AAD4PVC7</accession>
<keyword evidence="5" id="KW-0804">Transcription</keyword>
<evidence type="ECO:0000256" key="5">
    <source>
        <dbReference type="ARBA" id="ARBA00023163"/>
    </source>
</evidence>
<evidence type="ECO:0000256" key="7">
    <source>
        <dbReference type="SAM" id="MobiDB-lite"/>
    </source>
</evidence>
<dbReference type="PROSITE" id="PS00463">
    <property type="entry name" value="ZN2_CY6_FUNGAL_1"/>
    <property type="match status" value="1"/>
</dbReference>
<dbReference type="InterPro" id="IPR050815">
    <property type="entry name" value="TF_fung"/>
</dbReference>
<keyword evidence="10" id="KW-1185">Reference proteome</keyword>
<dbReference type="InterPro" id="IPR001138">
    <property type="entry name" value="Zn2Cys6_DnaBD"/>
</dbReference>
<dbReference type="CDD" id="cd12148">
    <property type="entry name" value="fungal_TF_MHR"/>
    <property type="match status" value="1"/>
</dbReference>
<feature type="region of interest" description="Disordered" evidence="7">
    <location>
        <begin position="631"/>
        <end position="650"/>
    </location>
</feature>
<protein>
    <recommendedName>
        <fullName evidence="8">Zn(2)-C6 fungal-type domain-containing protein</fullName>
    </recommendedName>
</protein>
<evidence type="ECO:0000256" key="4">
    <source>
        <dbReference type="ARBA" id="ARBA00023125"/>
    </source>
</evidence>
<dbReference type="GO" id="GO:0000981">
    <property type="term" value="F:DNA-binding transcription factor activity, RNA polymerase II-specific"/>
    <property type="evidence" value="ECO:0007669"/>
    <property type="project" value="InterPro"/>
</dbReference>
<evidence type="ECO:0000313" key="9">
    <source>
        <dbReference type="EMBL" id="KAH8690148.1"/>
    </source>
</evidence>
<evidence type="ECO:0000313" key="10">
    <source>
        <dbReference type="Proteomes" id="UP001201262"/>
    </source>
</evidence>
<dbReference type="PROSITE" id="PS50048">
    <property type="entry name" value="ZN2_CY6_FUNGAL_2"/>
    <property type="match status" value="1"/>
</dbReference>
<dbReference type="InterPro" id="IPR007219">
    <property type="entry name" value="XnlR_reg_dom"/>
</dbReference>